<feature type="domain" description="Nephrocystin 3-like N-terminal" evidence="6">
    <location>
        <begin position="352"/>
        <end position="520"/>
    </location>
</feature>
<dbReference type="PROSITE" id="PS50088">
    <property type="entry name" value="ANK_REPEAT"/>
    <property type="match status" value="2"/>
</dbReference>
<keyword evidence="2" id="KW-0040">ANK repeat</keyword>
<sequence length="1323" mass="149290">MMCGFKRLERLSPFLLTEQSSPLRAIMAMRNLSMHMTHEMHIWDATVASRSNYPRRPGVGERIRTRWGEHGMPIGKRFRRGLGSIKANLKSRSDPLQEPIQSKSRVDTTESEAVSVRKSGKSVIQNDKKAAGERIQKPTYDDPACLIAGSLTTTTNDLQLSNEDDLWFQASEKLKDDDPELYEQYSLIIRHEADKSDGHRPNESAKSLANAATLLKVCQNSLETMNAPSGRADKVFERTIEIVGLAKDFVGSVVSAEPHGAVAWAGVCLFLPAEVVCQLNRSTIKGYLRKVFQTDKSELLDVSNQTYQAVIDIGTESKQREGTKEEMECLQAFRSANLYEEQKNRNPDRVEGTCKWLLESQSFRDWRDGESSGLLWVSADPGCGKSVLSKAFVDERLVSISPATIICHFFFKDISPEQRNPKEAVAALIHQILSKNRHLWTHVMESWKLNGRELCNLHDRMWDILESIAGDPAAGDIICVIDALYECDSGYDMREQFIQRMHRLVYENQPCHMKFVVTSRPYSQIERIFSGMNQNFHIIRIAGETEPEVISQEINLVINHKIAQLDLSERAKTRIVSCLQGMCHRTYLWLYLIMDVVRERVSTTGDAEKIEESLRTLPITVEQAYEAILNKSPRRSDTEKLLHIIVGAERPLSTDEINIAMNIKVCYNGSQAFEDICLEDSKRYPSMLRNLCGLFIQIVDSKVYLIHQTAKEFLVATESGRKFHDKWRHCLEPQETQRILAQICISYLYLSDLNAWSDSGRPKSEHGSIPAMNAPYNLLEYWGKNWMAHYKRVPSAVDPVVIVDLCSISTRRSTWLRVMGWRPTDHFRPTVHWAICRMGHPSCLDRELKYRVTPLMIASCFNLLEAESTLNYCGLLGTALLFAVENRSFEMMELLLRKGADTTLEQDPCLSRRLPRASAVQVGDLTIVRLLLENEAADETGECILSSALNLAVEYHKTEIVRLLLESAVRPIVEGCLESALEVAVGHRFAKLVEMLLEFGASPTYKFAMRFMSETRSCLSYLLDSRGAKLHTNLWETEFMLKLLLLKTEPLPRKVMNDLLVEYVSVKSDRVDLVRLLLNHPLHTEPKAYDEGSPLVFAALYANIKSMELLMGKTHGIDSCRGVIPWVNKYPLPQGTFGGYIWSEIRPMHKGWFTRDIEITALFGGIISTNERVVQSLIDHGADVNMNIELGTPLFIAAALSSKYVVQLLLKNGAQITPSKFGGREQSSPLVFAAARGNIEIVQLLLNAGADVERGTAIIVHSMLAHKCGVEGRFYPSAIEAAETEGHQDVVALLRECRARQAVTGVEEGEVSMMPSRAEEVED</sequence>
<dbReference type="InterPro" id="IPR056884">
    <property type="entry name" value="NPHP3-like_N"/>
</dbReference>
<gene>
    <name evidence="7" type="ORF">BGAL_0515g00050</name>
</gene>
<feature type="repeat" description="ANK" evidence="2">
    <location>
        <begin position="878"/>
        <end position="907"/>
    </location>
</feature>
<dbReference type="EMBL" id="PQXL01000514">
    <property type="protein sequence ID" value="THV45221.1"/>
    <property type="molecule type" value="Genomic_DNA"/>
</dbReference>
<evidence type="ECO:0000259" key="4">
    <source>
        <dbReference type="Pfam" id="PF17100"/>
    </source>
</evidence>
<dbReference type="PROSITE" id="PS50297">
    <property type="entry name" value="ANK_REP_REGION"/>
    <property type="match status" value="1"/>
</dbReference>
<dbReference type="InterPro" id="IPR002110">
    <property type="entry name" value="Ankyrin_rpt"/>
</dbReference>
<evidence type="ECO:0000313" key="7">
    <source>
        <dbReference type="EMBL" id="THV45221.1"/>
    </source>
</evidence>
<evidence type="ECO:0000313" key="8">
    <source>
        <dbReference type="Proteomes" id="UP000308671"/>
    </source>
</evidence>
<dbReference type="InterPro" id="IPR031359">
    <property type="entry name" value="NACHT_N"/>
</dbReference>
<dbReference type="Gene3D" id="1.25.40.20">
    <property type="entry name" value="Ankyrin repeat-containing domain"/>
    <property type="match status" value="2"/>
</dbReference>
<dbReference type="InterPro" id="IPR027417">
    <property type="entry name" value="P-loop_NTPase"/>
</dbReference>
<dbReference type="Proteomes" id="UP000308671">
    <property type="component" value="Unassembled WGS sequence"/>
</dbReference>
<feature type="domain" description="NWD NACHT-NTPase N-terminal" evidence="4">
    <location>
        <begin position="165"/>
        <end position="272"/>
    </location>
</feature>
<proteinExistence type="predicted"/>
<keyword evidence="8" id="KW-1185">Reference proteome</keyword>
<feature type="repeat" description="ANK" evidence="2">
    <location>
        <begin position="1225"/>
        <end position="1257"/>
    </location>
</feature>
<dbReference type="OrthoDB" id="194358at2759"/>
<evidence type="ECO:0000259" key="6">
    <source>
        <dbReference type="Pfam" id="PF24883"/>
    </source>
</evidence>
<dbReference type="Pfam" id="PF17100">
    <property type="entry name" value="NACHT_N"/>
    <property type="match status" value="1"/>
</dbReference>
<comment type="caution">
    <text evidence="7">The sequence shown here is derived from an EMBL/GenBank/DDBJ whole genome shotgun (WGS) entry which is preliminary data.</text>
</comment>
<feature type="domain" description="GPI inositol-deacylase winged helix" evidence="5">
    <location>
        <begin position="629"/>
        <end position="717"/>
    </location>
</feature>
<protein>
    <submittedName>
        <fullName evidence="7">Uncharacterized protein</fullName>
    </submittedName>
</protein>
<dbReference type="Pfam" id="PF24883">
    <property type="entry name" value="NPHP3_N"/>
    <property type="match status" value="1"/>
</dbReference>
<reference evidence="7 8" key="1">
    <citation type="submission" date="2017-12" db="EMBL/GenBank/DDBJ databases">
        <title>Comparative genomics of Botrytis spp.</title>
        <authorList>
            <person name="Valero-Jimenez C.A."/>
            <person name="Tapia P."/>
            <person name="Veloso J."/>
            <person name="Silva-Moreno E."/>
            <person name="Staats M."/>
            <person name="Valdes J.H."/>
            <person name="Van Kan J.A.L."/>
        </authorList>
    </citation>
    <scope>NUCLEOTIDE SEQUENCE [LARGE SCALE GENOMIC DNA]</scope>
    <source>
        <strain evidence="7 8">MUCL435</strain>
    </source>
</reference>
<feature type="region of interest" description="Disordered" evidence="3">
    <location>
        <begin position="88"/>
        <end position="120"/>
    </location>
</feature>
<dbReference type="Gene3D" id="3.40.50.300">
    <property type="entry name" value="P-loop containing nucleotide triphosphate hydrolases"/>
    <property type="match status" value="1"/>
</dbReference>
<evidence type="ECO:0000256" key="3">
    <source>
        <dbReference type="SAM" id="MobiDB-lite"/>
    </source>
</evidence>
<dbReference type="Pfam" id="PF22939">
    <property type="entry name" value="WHD_GPIID"/>
    <property type="match status" value="1"/>
</dbReference>
<accession>A0A4S8QMK6</accession>
<evidence type="ECO:0000256" key="1">
    <source>
        <dbReference type="ARBA" id="ARBA00022737"/>
    </source>
</evidence>
<dbReference type="InterPro" id="IPR054471">
    <property type="entry name" value="GPIID_WHD"/>
</dbReference>
<dbReference type="PANTHER" id="PTHR10039">
    <property type="entry name" value="AMELOGENIN"/>
    <property type="match status" value="1"/>
</dbReference>
<evidence type="ECO:0000256" key="2">
    <source>
        <dbReference type="PROSITE-ProRule" id="PRU00023"/>
    </source>
</evidence>
<dbReference type="InterPro" id="IPR036770">
    <property type="entry name" value="Ankyrin_rpt-contain_sf"/>
</dbReference>
<organism evidence="7 8">
    <name type="scientific">Botrytis galanthina</name>
    <dbReference type="NCBI Taxonomy" id="278940"/>
    <lineage>
        <taxon>Eukaryota</taxon>
        <taxon>Fungi</taxon>
        <taxon>Dikarya</taxon>
        <taxon>Ascomycota</taxon>
        <taxon>Pezizomycotina</taxon>
        <taxon>Leotiomycetes</taxon>
        <taxon>Helotiales</taxon>
        <taxon>Sclerotiniaceae</taxon>
        <taxon>Botrytis</taxon>
    </lineage>
</organism>
<dbReference type="SUPFAM" id="SSF48403">
    <property type="entry name" value="Ankyrin repeat"/>
    <property type="match status" value="2"/>
</dbReference>
<keyword evidence="1" id="KW-0677">Repeat</keyword>
<evidence type="ECO:0000259" key="5">
    <source>
        <dbReference type="Pfam" id="PF22939"/>
    </source>
</evidence>
<dbReference type="SMART" id="SM00248">
    <property type="entry name" value="ANK"/>
    <property type="match status" value="10"/>
</dbReference>
<dbReference type="Pfam" id="PF12796">
    <property type="entry name" value="Ank_2"/>
    <property type="match status" value="2"/>
</dbReference>
<name>A0A4S8QMK6_9HELO</name>